<dbReference type="EMBL" id="LT607751">
    <property type="protein sequence ID" value="SCG43024.1"/>
    <property type="molecule type" value="Genomic_DNA"/>
</dbReference>
<sequence length="194" mass="21507">MAGSQVFWLDDEYDREHAPDGHSRYAAEVRRRRADFADAWGDFSPVGFAVTAWRVAAELAPPYLRWHRRITSADLLRSPWDGTLTCRVSVASPWPAELTHSRQWYRDRGWRDWPQLFGQYAHPSAQDLTRVPHLRASLLVEGPVPFAGLPPAPQGPDDAPEVAARGALAVLVRELNDLLGPVIGQLDAGVPAGS</sequence>
<dbReference type="AlphaFoldDB" id="A0A1C5HAI8"/>
<keyword evidence="2" id="KW-1185">Reference proteome</keyword>
<proteinExistence type="predicted"/>
<organism evidence="1 2">
    <name type="scientific">Micromonospora siamensis</name>
    <dbReference type="NCBI Taxonomy" id="299152"/>
    <lineage>
        <taxon>Bacteria</taxon>
        <taxon>Bacillati</taxon>
        <taxon>Actinomycetota</taxon>
        <taxon>Actinomycetes</taxon>
        <taxon>Micromonosporales</taxon>
        <taxon>Micromonosporaceae</taxon>
        <taxon>Micromonospora</taxon>
    </lineage>
</organism>
<reference evidence="1 2" key="1">
    <citation type="submission" date="2016-06" db="EMBL/GenBank/DDBJ databases">
        <authorList>
            <person name="Kjaerup R.B."/>
            <person name="Dalgaard T.S."/>
            <person name="Juul-Madsen H.R."/>
        </authorList>
    </citation>
    <scope>NUCLEOTIDE SEQUENCE [LARGE SCALE GENOMIC DNA]</scope>
    <source>
        <strain evidence="1 2">DSM 45097</strain>
    </source>
</reference>
<name>A0A1C5HAI8_9ACTN</name>
<gene>
    <name evidence="1" type="ORF">GA0074704_1354</name>
</gene>
<evidence type="ECO:0000313" key="1">
    <source>
        <dbReference type="EMBL" id="SCG43024.1"/>
    </source>
</evidence>
<protein>
    <submittedName>
        <fullName evidence="1">Uncharacterized protein</fullName>
    </submittedName>
</protein>
<dbReference type="Proteomes" id="UP000198210">
    <property type="component" value="Chromosome I"/>
</dbReference>
<accession>A0A1C5HAI8</accession>
<evidence type="ECO:0000313" key="2">
    <source>
        <dbReference type="Proteomes" id="UP000198210"/>
    </source>
</evidence>
<dbReference type="RefSeq" id="WP_088969695.1">
    <property type="nucleotide sequence ID" value="NZ_JBHLYF010000014.1"/>
</dbReference>